<dbReference type="GO" id="GO:0008270">
    <property type="term" value="F:zinc ion binding"/>
    <property type="evidence" value="ECO:0007669"/>
    <property type="project" value="UniProtKB-KW"/>
</dbReference>
<name>A0A6F9DIP3_9ASCI</name>
<keyword evidence="1" id="KW-0863">Zinc-finger</keyword>
<reference evidence="5" key="1">
    <citation type="submission" date="2020-04" db="EMBL/GenBank/DDBJ databases">
        <authorList>
            <person name="Neveu A P."/>
        </authorList>
    </citation>
    <scope>NUCLEOTIDE SEQUENCE</scope>
    <source>
        <tissue evidence="5">Whole embryo</tissue>
    </source>
</reference>
<dbReference type="Pfam" id="PF22938">
    <property type="entry name" value="Integrase_p58_C"/>
    <property type="match status" value="1"/>
</dbReference>
<dbReference type="InterPro" id="IPR001878">
    <property type="entry name" value="Znf_CCHC"/>
</dbReference>
<feature type="compositionally biased region" description="Polar residues" evidence="3">
    <location>
        <begin position="307"/>
        <end position="320"/>
    </location>
</feature>
<proteinExistence type="evidence at transcript level"/>
<dbReference type="PROSITE" id="PS50158">
    <property type="entry name" value="ZF_CCHC"/>
    <property type="match status" value="1"/>
</dbReference>
<dbReference type="GO" id="GO:0003676">
    <property type="term" value="F:nucleic acid binding"/>
    <property type="evidence" value="ECO:0007669"/>
    <property type="project" value="InterPro"/>
</dbReference>
<gene>
    <name evidence="5" type="primary">LOC108950209</name>
</gene>
<keyword evidence="1" id="KW-0862">Zinc</keyword>
<dbReference type="SUPFAM" id="SSF57756">
    <property type="entry name" value="Retrovirus zinc finger-like domains"/>
    <property type="match status" value="1"/>
</dbReference>
<organism evidence="5">
    <name type="scientific">Phallusia mammillata</name>
    <dbReference type="NCBI Taxonomy" id="59560"/>
    <lineage>
        <taxon>Eukaryota</taxon>
        <taxon>Metazoa</taxon>
        <taxon>Chordata</taxon>
        <taxon>Tunicata</taxon>
        <taxon>Ascidiacea</taxon>
        <taxon>Phlebobranchia</taxon>
        <taxon>Ascidiidae</taxon>
        <taxon>Phallusia</taxon>
    </lineage>
</organism>
<evidence type="ECO:0000256" key="2">
    <source>
        <dbReference type="SAM" id="Coils"/>
    </source>
</evidence>
<keyword evidence="1" id="KW-0479">Metal-binding</keyword>
<dbReference type="InterPro" id="IPR036875">
    <property type="entry name" value="Znf_CCHC_sf"/>
</dbReference>
<keyword evidence="2" id="KW-0175">Coiled coil</keyword>
<feature type="compositionally biased region" description="Basic and acidic residues" evidence="3">
    <location>
        <begin position="409"/>
        <end position="425"/>
    </location>
</feature>
<feature type="region of interest" description="Disordered" evidence="3">
    <location>
        <begin position="278"/>
        <end position="321"/>
    </location>
</feature>
<evidence type="ECO:0000256" key="3">
    <source>
        <dbReference type="SAM" id="MobiDB-lite"/>
    </source>
</evidence>
<dbReference type="EMBL" id="LR787430">
    <property type="protein sequence ID" value="CAB3263292.1"/>
    <property type="molecule type" value="mRNA"/>
</dbReference>
<feature type="region of interest" description="Disordered" evidence="3">
    <location>
        <begin position="409"/>
        <end position="430"/>
    </location>
</feature>
<feature type="coiled-coil region" evidence="2">
    <location>
        <begin position="203"/>
        <end position="230"/>
    </location>
</feature>
<evidence type="ECO:0000256" key="1">
    <source>
        <dbReference type="PROSITE-ProRule" id="PRU00047"/>
    </source>
</evidence>
<dbReference type="InterPro" id="IPR054465">
    <property type="entry name" value="Integrase_p58-like_C"/>
</dbReference>
<dbReference type="AlphaFoldDB" id="A0A6F9DIP3"/>
<evidence type="ECO:0000313" key="5">
    <source>
        <dbReference type="EMBL" id="CAB3263292.1"/>
    </source>
</evidence>
<dbReference type="Pfam" id="PF00098">
    <property type="entry name" value="zf-CCHC"/>
    <property type="match status" value="1"/>
</dbReference>
<feature type="compositionally biased region" description="Basic and acidic residues" evidence="3">
    <location>
        <begin position="278"/>
        <end position="288"/>
    </location>
</feature>
<feature type="domain" description="CCHC-type" evidence="4">
    <location>
        <begin position="237"/>
        <end position="253"/>
    </location>
</feature>
<accession>A0A6F9DIP3</accession>
<feature type="region of interest" description="Disordered" evidence="3">
    <location>
        <begin position="448"/>
        <end position="504"/>
    </location>
</feature>
<evidence type="ECO:0000259" key="4">
    <source>
        <dbReference type="PROSITE" id="PS50158"/>
    </source>
</evidence>
<protein>
    <submittedName>
        <fullName evidence="5">Uncharacterized protein LOC108950209</fullName>
    </submittedName>
</protein>
<sequence length="504" mass="57100">MSFNLMMQPPTLRPGDDLAQYFIVFESYCSSVKASDQVKRHLLLSAIDNDLKWALQDKDCNLYEVEYEVLKERALRHKDSGQHAERRRDELIGRVQLPGESSREFVYALHALGNVAYRNGSDAALRNEMLYVTLLRGLHDRRLANSIPSLIKYSRDFASAAQMVIDHTSSPVIEVAAVESNTPDMGLILKKLEAMEIRTLQRTDELTRNISAMEAEISTLKRTNEQLRYSPVHSGERRCFECDRPGHLKRECPFLGTASARARGPKGQRSITSCISRRADLTQSERQRTTPSLARKQQIRPVDVNKPVNSRSSSMVQSASDRTEEVNVVDFRASIGYNKRQDGRLQKVGKYALLANPAIPQGKCKKLQPPYSGPYRVVETQGPVNYVMEDRDGNRQTVHYNRMKATTDRFHQCSSSKEDEQEKETSPVPNKFYHVHCPGTTQTSSCANGALDNMPEASIDNGAGSPESRACNEPEEWPQVTGDNRDDVWPTRTRKRTRFYPESE</sequence>